<keyword evidence="11" id="KW-0472">Membrane</keyword>
<evidence type="ECO:0000256" key="12">
    <source>
        <dbReference type="ARBA" id="ARBA00023180"/>
    </source>
</evidence>
<dbReference type="Gene3D" id="3.30.200.20">
    <property type="entry name" value="Phosphorylase Kinase, domain 1"/>
    <property type="match status" value="1"/>
</dbReference>
<dbReference type="Gramene" id="LPERR08G06540.1">
    <property type="protein sequence ID" value="LPERR08G06540.1"/>
    <property type="gene ID" value="LPERR08G06540"/>
</dbReference>
<dbReference type="PROSITE" id="PS50011">
    <property type="entry name" value="PROTEIN_KINASE_DOM"/>
    <property type="match status" value="1"/>
</dbReference>
<dbReference type="Proteomes" id="UP000032180">
    <property type="component" value="Chromosome 8"/>
</dbReference>
<accession>A0A0D9X5R1</accession>
<reference evidence="18" key="2">
    <citation type="submission" date="2013-12" db="EMBL/GenBank/DDBJ databases">
        <authorList>
            <person name="Yu Y."/>
            <person name="Lee S."/>
            <person name="de Baynast K."/>
            <person name="Wissotski M."/>
            <person name="Liu L."/>
            <person name="Talag J."/>
            <person name="Goicoechea J."/>
            <person name="Angelova A."/>
            <person name="Jetty R."/>
            <person name="Kudrna D."/>
            <person name="Golser W."/>
            <person name="Rivera L."/>
            <person name="Zhang J."/>
            <person name="Wing R."/>
        </authorList>
    </citation>
    <scope>NUCLEOTIDE SEQUENCE</scope>
</reference>
<dbReference type="InterPro" id="IPR025287">
    <property type="entry name" value="WAK_GUB"/>
</dbReference>
<dbReference type="eggNOG" id="KOG1187">
    <property type="taxonomic scope" value="Eukaryota"/>
</dbReference>
<evidence type="ECO:0000313" key="17">
    <source>
        <dbReference type="EnsemblPlants" id="LPERR08G06540.1"/>
    </source>
</evidence>
<comment type="subcellular location">
    <subcellularLocation>
        <location evidence="1">Membrane</location>
        <topology evidence="1">Single-pass type I membrane protein</topology>
    </subcellularLocation>
</comment>
<keyword evidence="6 15" id="KW-0732">Signal</keyword>
<keyword evidence="3" id="KW-0723">Serine/threonine-protein kinase</keyword>
<dbReference type="GO" id="GO:0016020">
    <property type="term" value="C:membrane"/>
    <property type="evidence" value="ECO:0007669"/>
    <property type="project" value="UniProtKB-SubCell"/>
</dbReference>
<dbReference type="EC" id="2.7.11.1" evidence="2"/>
<reference evidence="17" key="3">
    <citation type="submission" date="2015-04" db="UniProtKB">
        <authorList>
            <consortium name="EnsemblPlants"/>
        </authorList>
    </citation>
    <scope>IDENTIFICATION</scope>
</reference>
<keyword evidence="4" id="KW-0808">Transferase</keyword>
<evidence type="ECO:0000256" key="10">
    <source>
        <dbReference type="ARBA" id="ARBA00022989"/>
    </source>
</evidence>
<protein>
    <recommendedName>
        <fullName evidence="2">non-specific serine/threonine protein kinase</fullName>
        <ecNumber evidence="2">2.7.11.1</ecNumber>
    </recommendedName>
</protein>
<sequence length="603" mass="66079">MDMRVSHPCCQKLIVMLYLILIILALCHRLDDSSLAAAASSPSSCSSTVSCGGRINITYPFHLSTATSGGFCGYPGLGLGCVDTNTTVLSLASNNNAVLAINYATRTMFAIDSDIHRAASLRFTAPDAGLTFLLGCGGEELIPSRCRDGSTPVVGCGTGGSYVFRGPVTGTAVSEDCAGLCRSGVTMPVYGALFDVPSLSNLTTSYGVGAQEWLSWDTAGEADSRCALCERSGGWCSYNRTTTASAAADDFSCVCPDGRTRPVDCNVAATVSSIGVLLLLFLAYLAHCKRTYGTLIFWRKVSYISPRVQAFLQRYGSMHPKIYSYLEVKRMTKSFAHQLGEGGCGVVYKGNLPNNDGGRSIAVKILKGSKGDDEQFMNEVKVQVFIVRNNRSPDEANPLSWNKLLEIAIGIAQGLEYLHKGCNTRIVHFDIKPHNILLDENFCPKISDFDWPSYARKRRSRFQLVLGTIGYIALELFSKQFGVVTSKSDVYSYGMMILEMVSSTLNMSDNRSSGISWGSGTDEFYFPRWIYENLDRYCLDASEMIVGAEELLRKMIIVGLWCIQVMPIDCPSISRVIEMLESDTKDLRLPSKLMTSFLENREM</sequence>
<dbReference type="HOGENOM" id="CLU_000288_115_3_1"/>
<dbReference type="EnsemblPlants" id="LPERR08G06540.1">
    <property type="protein sequence ID" value="LPERR08G06540.1"/>
    <property type="gene ID" value="LPERR08G06540"/>
</dbReference>
<dbReference type="AlphaFoldDB" id="A0A0D9X5R1"/>
<keyword evidence="7" id="KW-0547">Nucleotide-binding</keyword>
<proteinExistence type="predicted"/>
<dbReference type="SMART" id="SM00220">
    <property type="entry name" value="S_TKc"/>
    <property type="match status" value="1"/>
</dbReference>
<feature type="domain" description="Protein kinase" evidence="16">
    <location>
        <begin position="333"/>
        <end position="603"/>
    </location>
</feature>
<dbReference type="PANTHER" id="PTHR27009">
    <property type="entry name" value="RUST RESISTANCE KINASE LR10-RELATED"/>
    <property type="match status" value="1"/>
</dbReference>
<evidence type="ECO:0000256" key="6">
    <source>
        <dbReference type="ARBA" id="ARBA00022729"/>
    </source>
</evidence>
<feature type="signal peptide" evidence="15">
    <location>
        <begin position="1"/>
        <end position="27"/>
    </location>
</feature>
<evidence type="ECO:0000256" key="4">
    <source>
        <dbReference type="ARBA" id="ARBA00022679"/>
    </source>
</evidence>
<evidence type="ECO:0000256" key="7">
    <source>
        <dbReference type="ARBA" id="ARBA00022741"/>
    </source>
</evidence>
<dbReference type="GO" id="GO:0004674">
    <property type="term" value="F:protein serine/threonine kinase activity"/>
    <property type="evidence" value="ECO:0007669"/>
    <property type="project" value="UniProtKB-KW"/>
</dbReference>
<reference evidence="17 18" key="1">
    <citation type="submission" date="2012-08" db="EMBL/GenBank/DDBJ databases">
        <title>Oryza genome evolution.</title>
        <authorList>
            <person name="Wing R.A."/>
        </authorList>
    </citation>
    <scope>NUCLEOTIDE SEQUENCE</scope>
</reference>
<dbReference type="Pfam" id="PF13947">
    <property type="entry name" value="GUB_WAK_bind"/>
    <property type="match status" value="1"/>
</dbReference>
<dbReference type="InterPro" id="IPR011009">
    <property type="entry name" value="Kinase-like_dom_sf"/>
</dbReference>
<feature type="chain" id="PRO_5002349481" description="non-specific serine/threonine protein kinase" evidence="15">
    <location>
        <begin position="28"/>
        <end position="603"/>
    </location>
</feature>
<evidence type="ECO:0000256" key="1">
    <source>
        <dbReference type="ARBA" id="ARBA00004479"/>
    </source>
</evidence>
<evidence type="ECO:0000313" key="18">
    <source>
        <dbReference type="Proteomes" id="UP000032180"/>
    </source>
</evidence>
<dbReference type="Pfam" id="PF00069">
    <property type="entry name" value="Pkinase"/>
    <property type="match status" value="1"/>
</dbReference>
<evidence type="ECO:0000256" key="15">
    <source>
        <dbReference type="SAM" id="SignalP"/>
    </source>
</evidence>
<keyword evidence="12" id="KW-0325">Glycoprotein</keyword>
<keyword evidence="9" id="KW-0067">ATP-binding</keyword>
<dbReference type="InterPro" id="IPR000719">
    <property type="entry name" value="Prot_kinase_dom"/>
</dbReference>
<keyword evidence="10" id="KW-1133">Transmembrane helix</keyword>
<evidence type="ECO:0000259" key="16">
    <source>
        <dbReference type="PROSITE" id="PS50011"/>
    </source>
</evidence>
<name>A0A0D9X5R1_9ORYZ</name>
<dbReference type="STRING" id="77586.A0A0D9X5R1"/>
<evidence type="ECO:0000256" key="5">
    <source>
        <dbReference type="ARBA" id="ARBA00022692"/>
    </source>
</evidence>
<evidence type="ECO:0000256" key="11">
    <source>
        <dbReference type="ARBA" id="ARBA00023136"/>
    </source>
</evidence>
<dbReference type="InterPro" id="IPR045874">
    <property type="entry name" value="LRK10/LRL21-25-like"/>
</dbReference>
<evidence type="ECO:0000256" key="8">
    <source>
        <dbReference type="ARBA" id="ARBA00022777"/>
    </source>
</evidence>
<keyword evidence="18" id="KW-1185">Reference proteome</keyword>
<keyword evidence="5" id="KW-0812">Transmembrane</keyword>
<evidence type="ECO:0000256" key="2">
    <source>
        <dbReference type="ARBA" id="ARBA00012513"/>
    </source>
</evidence>
<comment type="catalytic activity">
    <reaction evidence="14">
        <text>L-seryl-[protein] + ATP = O-phospho-L-seryl-[protein] + ADP + H(+)</text>
        <dbReference type="Rhea" id="RHEA:17989"/>
        <dbReference type="Rhea" id="RHEA-COMP:9863"/>
        <dbReference type="Rhea" id="RHEA-COMP:11604"/>
        <dbReference type="ChEBI" id="CHEBI:15378"/>
        <dbReference type="ChEBI" id="CHEBI:29999"/>
        <dbReference type="ChEBI" id="CHEBI:30616"/>
        <dbReference type="ChEBI" id="CHEBI:83421"/>
        <dbReference type="ChEBI" id="CHEBI:456216"/>
        <dbReference type="EC" id="2.7.11.1"/>
    </reaction>
</comment>
<evidence type="ECO:0000256" key="9">
    <source>
        <dbReference type="ARBA" id="ARBA00022840"/>
    </source>
</evidence>
<dbReference type="Gene3D" id="1.10.510.10">
    <property type="entry name" value="Transferase(Phosphotransferase) domain 1"/>
    <property type="match status" value="1"/>
</dbReference>
<dbReference type="FunFam" id="1.10.510.10:FF:001023">
    <property type="entry name" value="Os07g0541700 protein"/>
    <property type="match status" value="1"/>
</dbReference>
<dbReference type="InterPro" id="IPR008271">
    <property type="entry name" value="Ser/Thr_kinase_AS"/>
</dbReference>
<dbReference type="PROSITE" id="PS00108">
    <property type="entry name" value="PROTEIN_KINASE_ST"/>
    <property type="match status" value="1"/>
</dbReference>
<evidence type="ECO:0000256" key="3">
    <source>
        <dbReference type="ARBA" id="ARBA00022527"/>
    </source>
</evidence>
<evidence type="ECO:0000256" key="13">
    <source>
        <dbReference type="ARBA" id="ARBA00047899"/>
    </source>
</evidence>
<keyword evidence="8" id="KW-0418">Kinase</keyword>
<comment type="catalytic activity">
    <reaction evidence="13">
        <text>L-threonyl-[protein] + ATP = O-phospho-L-threonyl-[protein] + ADP + H(+)</text>
        <dbReference type="Rhea" id="RHEA:46608"/>
        <dbReference type="Rhea" id="RHEA-COMP:11060"/>
        <dbReference type="Rhea" id="RHEA-COMP:11605"/>
        <dbReference type="ChEBI" id="CHEBI:15378"/>
        <dbReference type="ChEBI" id="CHEBI:30013"/>
        <dbReference type="ChEBI" id="CHEBI:30616"/>
        <dbReference type="ChEBI" id="CHEBI:61977"/>
        <dbReference type="ChEBI" id="CHEBI:456216"/>
        <dbReference type="EC" id="2.7.11.1"/>
    </reaction>
</comment>
<organism evidence="17 18">
    <name type="scientific">Leersia perrieri</name>
    <dbReference type="NCBI Taxonomy" id="77586"/>
    <lineage>
        <taxon>Eukaryota</taxon>
        <taxon>Viridiplantae</taxon>
        <taxon>Streptophyta</taxon>
        <taxon>Embryophyta</taxon>
        <taxon>Tracheophyta</taxon>
        <taxon>Spermatophyta</taxon>
        <taxon>Magnoliopsida</taxon>
        <taxon>Liliopsida</taxon>
        <taxon>Poales</taxon>
        <taxon>Poaceae</taxon>
        <taxon>BOP clade</taxon>
        <taxon>Oryzoideae</taxon>
        <taxon>Oryzeae</taxon>
        <taxon>Oryzinae</taxon>
        <taxon>Leersia</taxon>
    </lineage>
</organism>
<dbReference type="GO" id="GO:0030247">
    <property type="term" value="F:polysaccharide binding"/>
    <property type="evidence" value="ECO:0007669"/>
    <property type="project" value="InterPro"/>
</dbReference>
<dbReference type="SUPFAM" id="SSF56112">
    <property type="entry name" value="Protein kinase-like (PK-like)"/>
    <property type="match status" value="1"/>
</dbReference>
<evidence type="ECO:0000256" key="14">
    <source>
        <dbReference type="ARBA" id="ARBA00048679"/>
    </source>
</evidence>
<dbReference type="GO" id="GO:0005524">
    <property type="term" value="F:ATP binding"/>
    <property type="evidence" value="ECO:0007669"/>
    <property type="project" value="UniProtKB-KW"/>
</dbReference>